<keyword evidence="3 6" id="KW-0815">Transposition</keyword>
<dbReference type="GO" id="GO:0004803">
    <property type="term" value="F:transposase activity"/>
    <property type="evidence" value="ECO:0007669"/>
    <property type="project" value="UniProtKB-UniRule"/>
</dbReference>
<evidence type="ECO:0000256" key="6">
    <source>
        <dbReference type="RuleBase" id="RU365089"/>
    </source>
</evidence>
<proteinExistence type="inferred from homology"/>
<sequence>MTKAPAEMMREFVKSQNFTSTDEVMTAMKDMFKDILQEVMECELADELGYEKSERVSNDECSNKSKNYRNGYSKKTVKTQMGELEIKVPRDRNGEYEPKIISKYNRNADGMEEKILSLYACGMSQRDISERIKNLYDVEISPELVSEISEKIMPDVTAWQNRPLEAVYPFVFMDAIHYKVKENHQYITKAAYVVLGINLDGQKDILGIWIGENESSKFWLNVLNELKTRGIKDVFLFCVDGLTGFRQAIEAAFPNAQIQRCIIHQIRSSTRFVSYKHIKELMADLKKVYQAISEEEAMNNLILFKDKWGKTYPSCVKSWEENWDILSTFFAYPPEVRKIIYTTNIIEGLNRQFRQITKNKPSFTNDDSLRKMLYLASQKIVERWTQRCRNWDIVLSQLSIIFEDRIPA</sequence>
<name>A0A2N0UNT3_9FIRM</name>
<dbReference type="PANTHER" id="PTHR33217">
    <property type="entry name" value="TRANSPOSASE FOR INSERTION SEQUENCE ELEMENT IS1081"/>
    <property type="match status" value="1"/>
</dbReference>
<dbReference type="PROSITE" id="PS01007">
    <property type="entry name" value="TRANSPOSASE_MUTATOR"/>
    <property type="match status" value="1"/>
</dbReference>
<accession>A0A2N0UNT3</accession>
<keyword evidence="4 6" id="KW-0238">DNA-binding</keyword>
<organism evidence="7 8">
    <name type="scientific">Ruminococcus bromii</name>
    <dbReference type="NCBI Taxonomy" id="40518"/>
    <lineage>
        <taxon>Bacteria</taxon>
        <taxon>Bacillati</taxon>
        <taxon>Bacillota</taxon>
        <taxon>Clostridia</taxon>
        <taxon>Eubacteriales</taxon>
        <taxon>Oscillospiraceae</taxon>
        <taxon>Ruminococcus</taxon>
    </lineage>
</organism>
<reference evidence="7" key="1">
    <citation type="journal article" date="2018" name="Environ. Microbiol.">
        <title>Sporulation capability and amylosome conservation among diverse human colonic and rumen isolates of the keystone starch-degrader Ruminococcus bromii.</title>
        <authorList>
            <person name="Mukhopadhya I."/>
            <person name="Morais S."/>
            <person name="Laverde-Gomez J."/>
            <person name="Sheridan P.O."/>
            <person name="Walker A.W."/>
            <person name="Kelly W."/>
            <person name="Klieve A.V."/>
            <person name="Ouwerkerk D."/>
            <person name="Duncan S.H."/>
            <person name="Louis P."/>
            <person name="Koropatkin N."/>
            <person name="Cockburn D."/>
            <person name="Kibler R."/>
            <person name="Cooper P.J."/>
            <person name="Sandoval C."/>
            <person name="Crost E."/>
            <person name="Juge N."/>
            <person name="Bayer E.A."/>
            <person name="Flint H.J."/>
        </authorList>
    </citation>
    <scope>NUCLEOTIDE SEQUENCE [LARGE SCALE GENOMIC DNA]</scope>
    <source>
        <strain evidence="7">ATCC 27255</strain>
    </source>
</reference>
<dbReference type="AlphaFoldDB" id="A0A2N0UNT3"/>
<gene>
    <name evidence="7" type="ORF">RBATCC27255_01217</name>
</gene>
<keyword evidence="6" id="KW-0814">Transposable element</keyword>
<comment type="function">
    <text evidence="1 6">Required for the transposition of the insertion element.</text>
</comment>
<evidence type="ECO:0000313" key="8">
    <source>
        <dbReference type="Proteomes" id="UP000233425"/>
    </source>
</evidence>
<comment type="similarity">
    <text evidence="2 6">Belongs to the transposase mutator family.</text>
</comment>
<evidence type="ECO:0000313" key="7">
    <source>
        <dbReference type="EMBL" id="PKD28588.1"/>
    </source>
</evidence>
<keyword evidence="8" id="KW-1185">Reference proteome</keyword>
<evidence type="ECO:0000256" key="5">
    <source>
        <dbReference type="ARBA" id="ARBA00023172"/>
    </source>
</evidence>
<dbReference type="GO" id="GO:0003677">
    <property type="term" value="F:DNA binding"/>
    <property type="evidence" value="ECO:0007669"/>
    <property type="project" value="UniProtKB-UniRule"/>
</dbReference>
<dbReference type="GO" id="GO:0006313">
    <property type="term" value="P:DNA transposition"/>
    <property type="evidence" value="ECO:0007669"/>
    <property type="project" value="UniProtKB-UniRule"/>
</dbReference>
<dbReference type="Proteomes" id="UP000233425">
    <property type="component" value="Unassembled WGS sequence"/>
</dbReference>
<dbReference type="InterPro" id="IPR001207">
    <property type="entry name" value="Transposase_mutator"/>
</dbReference>
<evidence type="ECO:0000256" key="3">
    <source>
        <dbReference type="ARBA" id="ARBA00022578"/>
    </source>
</evidence>
<dbReference type="PANTHER" id="PTHR33217:SF8">
    <property type="entry name" value="MUTATOR FAMILY TRANSPOSASE"/>
    <property type="match status" value="1"/>
</dbReference>
<evidence type="ECO:0000256" key="2">
    <source>
        <dbReference type="ARBA" id="ARBA00010961"/>
    </source>
</evidence>
<protein>
    <recommendedName>
        <fullName evidence="6">Mutator family transposase</fullName>
    </recommendedName>
</protein>
<keyword evidence="5 6" id="KW-0233">DNA recombination</keyword>
<dbReference type="RefSeq" id="WP_101029216.1">
    <property type="nucleotide sequence ID" value="NZ_CABMMZ010000060.1"/>
</dbReference>
<evidence type="ECO:0000256" key="1">
    <source>
        <dbReference type="ARBA" id="ARBA00002190"/>
    </source>
</evidence>
<comment type="caution">
    <text evidence="7">The sequence shown here is derived from an EMBL/GenBank/DDBJ whole genome shotgun (WGS) entry which is preliminary data.</text>
</comment>
<dbReference type="NCBIfam" id="NF033543">
    <property type="entry name" value="transpos_IS256"/>
    <property type="match status" value="1"/>
</dbReference>
<dbReference type="EMBL" id="NNSR01000060">
    <property type="protein sequence ID" value="PKD28588.1"/>
    <property type="molecule type" value="Genomic_DNA"/>
</dbReference>
<evidence type="ECO:0000256" key="4">
    <source>
        <dbReference type="ARBA" id="ARBA00023125"/>
    </source>
</evidence>
<dbReference type="Pfam" id="PF00872">
    <property type="entry name" value="Transposase_mut"/>
    <property type="match status" value="1"/>
</dbReference>